<keyword evidence="8" id="KW-1185">Reference proteome</keyword>
<evidence type="ECO:0000256" key="5">
    <source>
        <dbReference type="ARBA" id="ARBA00023136"/>
    </source>
</evidence>
<dbReference type="GO" id="GO:0005741">
    <property type="term" value="C:mitochondrial outer membrane"/>
    <property type="evidence" value="ECO:0007669"/>
    <property type="project" value="UniProtKB-SubCell"/>
</dbReference>
<evidence type="ECO:0000313" key="8">
    <source>
        <dbReference type="Proteomes" id="UP000654370"/>
    </source>
</evidence>
<accession>A0A8H7Q588</accession>
<evidence type="ECO:0000256" key="1">
    <source>
        <dbReference type="ARBA" id="ARBA00004374"/>
    </source>
</evidence>
<dbReference type="OrthoDB" id="1724197at2759"/>
<dbReference type="InterPro" id="IPR039910">
    <property type="entry name" value="D15-like"/>
</dbReference>
<dbReference type="Gene3D" id="2.40.160.50">
    <property type="entry name" value="membrane protein fhac: a member of the omp85/tpsb transporter family"/>
    <property type="match status" value="1"/>
</dbReference>
<keyword evidence="4" id="KW-0812">Transmembrane</keyword>
<sequence>MHRDEIDRTSCTLMEDDKAHNAAGVPPPPSYEEAAFRMFGLLNATASQPAHLHSLRVLGTERTRESFLKNVTASTFAGMTVADVINNVQDTAEKLQRLDIFDSVNVILDTSRDPFAARDALDCVLQVKEKSRFFLKTGTEIGNGEGNMNGSITIRNALGGAEMLETSASFGTRNSSAFQFSLSRPVNASPDARVDINAHSVVRNNMMFSSHEELARGVGARFKGLSNWGYHELSYDVSWRTIDRVAEHGSLRFFCMPCSIRNQAGHTLKSSISHIFFRDRRDDSLLPTKGYHLRLTQELAGVGSLGDTKYFKNEVEASTSHQFGGGELLHDEDGNIKAIAPGYVLTLSARGGLLATLNDKEASITDRFMLGGPLSIRGFRTCGVGPRDKKDSLGGDAYWATGLSLITPLPKLADKPLRGHLFVNAGTLIPWKTGTSAADTAQALIRSPSVATGFGIIYHHSVARLELNFCIPLTVARGDQFKRGFQLGLGLNFM</sequence>
<keyword evidence="3" id="KW-1134">Transmembrane beta strand</keyword>
<evidence type="ECO:0000256" key="2">
    <source>
        <dbReference type="ARBA" id="ARBA00010913"/>
    </source>
</evidence>
<feature type="domain" description="Bacterial surface antigen (D15)" evidence="6">
    <location>
        <begin position="156"/>
        <end position="493"/>
    </location>
</feature>
<dbReference type="PANTHER" id="PTHR12815:SF18">
    <property type="entry name" value="SORTING AND ASSEMBLY MACHINERY COMPONENT 50 HOMOLOG"/>
    <property type="match status" value="1"/>
</dbReference>
<organism evidence="7 8">
    <name type="scientific">Mortierella isabellina</name>
    <name type="common">Filamentous fungus</name>
    <name type="synonym">Umbelopsis isabellina</name>
    <dbReference type="NCBI Taxonomy" id="91625"/>
    <lineage>
        <taxon>Eukaryota</taxon>
        <taxon>Fungi</taxon>
        <taxon>Fungi incertae sedis</taxon>
        <taxon>Mucoromycota</taxon>
        <taxon>Mucoromycotina</taxon>
        <taxon>Umbelopsidomycetes</taxon>
        <taxon>Umbelopsidales</taxon>
        <taxon>Umbelopsidaceae</taxon>
        <taxon>Umbelopsis</taxon>
    </lineage>
</organism>
<comment type="caution">
    <text evidence="7">The sequence shown here is derived from an EMBL/GenBank/DDBJ whole genome shotgun (WGS) entry which is preliminary data.</text>
</comment>
<dbReference type="AlphaFoldDB" id="A0A8H7Q588"/>
<evidence type="ECO:0000313" key="7">
    <source>
        <dbReference type="EMBL" id="KAG2186123.1"/>
    </source>
</evidence>
<proteinExistence type="inferred from homology"/>
<dbReference type="InterPro" id="IPR000184">
    <property type="entry name" value="Bac_surfAg_D15"/>
</dbReference>
<dbReference type="EMBL" id="JAEPQZ010000001">
    <property type="protein sequence ID" value="KAG2186123.1"/>
    <property type="molecule type" value="Genomic_DNA"/>
</dbReference>
<evidence type="ECO:0000256" key="4">
    <source>
        <dbReference type="ARBA" id="ARBA00022692"/>
    </source>
</evidence>
<gene>
    <name evidence="7" type="ORF">INT43_002561</name>
</gene>
<dbReference type="PANTHER" id="PTHR12815">
    <property type="entry name" value="SORTING AND ASSEMBLY MACHINERY SAMM50 PROTEIN FAMILY MEMBER"/>
    <property type="match status" value="1"/>
</dbReference>
<protein>
    <recommendedName>
        <fullName evidence="6">Bacterial surface antigen (D15) domain-containing protein</fullName>
    </recommendedName>
</protein>
<evidence type="ECO:0000259" key="6">
    <source>
        <dbReference type="Pfam" id="PF01103"/>
    </source>
</evidence>
<dbReference type="GO" id="GO:0045040">
    <property type="term" value="P:protein insertion into mitochondrial outer membrane"/>
    <property type="evidence" value="ECO:0007669"/>
    <property type="project" value="TreeGrafter"/>
</dbReference>
<comment type="subcellular location">
    <subcellularLocation>
        <location evidence="1">Mitochondrion outer membrane</location>
        <topology evidence="1">Multi-pass membrane protein</topology>
    </subcellularLocation>
</comment>
<dbReference type="Pfam" id="PF01103">
    <property type="entry name" value="Omp85"/>
    <property type="match status" value="1"/>
</dbReference>
<keyword evidence="5" id="KW-0472">Membrane</keyword>
<evidence type="ECO:0000256" key="3">
    <source>
        <dbReference type="ARBA" id="ARBA00022452"/>
    </source>
</evidence>
<comment type="similarity">
    <text evidence="2">Belongs to the SAM50/omp85 family.</text>
</comment>
<name>A0A8H7Q588_MORIS</name>
<dbReference type="Proteomes" id="UP000654370">
    <property type="component" value="Unassembled WGS sequence"/>
</dbReference>
<reference evidence="7" key="1">
    <citation type="submission" date="2020-12" db="EMBL/GenBank/DDBJ databases">
        <title>Metabolic potential, ecology and presence of endohyphal bacteria is reflected in genomic diversity of Mucoromycotina.</title>
        <authorList>
            <person name="Muszewska A."/>
            <person name="Okrasinska A."/>
            <person name="Steczkiewicz K."/>
            <person name="Drgas O."/>
            <person name="Orlowska M."/>
            <person name="Perlinska-Lenart U."/>
            <person name="Aleksandrzak-Piekarczyk T."/>
            <person name="Szatraj K."/>
            <person name="Zielenkiewicz U."/>
            <person name="Pilsyk S."/>
            <person name="Malc E."/>
            <person name="Mieczkowski P."/>
            <person name="Kruszewska J.S."/>
            <person name="Biernat P."/>
            <person name="Pawlowska J."/>
        </authorList>
    </citation>
    <scope>NUCLEOTIDE SEQUENCE</scope>
    <source>
        <strain evidence="7">WA0000067209</strain>
    </source>
</reference>